<protein>
    <submittedName>
        <fullName evidence="7">DNA binding protein, putative</fullName>
    </submittedName>
</protein>
<dbReference type="Pfam" id="PF00010">
    <property type="entry name" value="HLH"/>
    <property type="match status" value="1"/>
</dbReference>
<evidence type="ECO:0000313" key="7">
    <source>
        <dbReference type="EMBL" id="EEF35011.1"/>
    </source>
</evidence>
<evidence type="ECO:0000256" key="4">
    <source>
        <dbReference type="ARBA" id="ARBA00023242"/>
    </source>
</evidence>
<keyword evidence="3" id="KW-0804">Transcription</keyword>
<dbReference type="STRING" id="3988.B9SMX0"/>
<dbReference type="SUPFAM" id="SSF47459">
    <property type="entry name" value="HLH, helix-loop-helix DNA-binding domain"/>
    <property type="match status" value="1"/>
</dbReference>
<comment type="subcellular location">
    <subcellularLocation>
        <location evidence="1">Nucleus</location>
    </subcellularLocation>
</comment>
<gene>
    <name evidence="7" type="ORF">RCOM_0481980</name>
</gene>
<dbReference type="GO" id="GO:0003700">
    <property type="term" value="F:DNA-binding transcription factor activity"/>
    <property type="evidence" value="ECO:0000318"/>
    <property type="project" value="GO_Central"/>
</dbReference>
<dbReference type="SMART" id="SM00353">
    <property type="entry name" value="HLH"/>
    <property type="match status" value="1"/>
</dbReference>
<dbReference type="EMBL" id="EQ974039">
    <property type="protein sequence ID" value="EEF35011.1"/>
    <property type="molecule type" value="Genomic_DNA"/>
</dbReference>
<feature type="coiled-coil region" evidence="5">
    <location>
        <begin position="226"/>
        <end position="253"/>
    </location>
</feature>
<keyword evidence="8" id="KW-1185">Reference proteome</keyword>
<organism evidence="7 8">
    <name type="scientific">Ricinus communis</name>
    <name type="common">Castor bean</name>
    <dbReference type="NCBI Taxonomy" id="3988"/>
    <lineage>
        <taxon>Eukaryota</taxon>
        <taxon>Viridiplantae</taxon>
        <taxon>Streptophyta</taxon>
        <taxon>Embryophyta</taxon>
        <taxon>Tracheophyta</taxon>
        <taxon>Spermatophyta</taxon>
        <taxon>Magnoliopsida</taxon>
        <taxon>eudicotyledons</taxon>
        <taxon>Gunneridae</taxon>
        <taxon>Pentapetalae</taxon>
        <taxon>rosids</taxon>
        <taxon>fabids</taxon>
        <taxon>Malpighiales</taxon>
        <taxon>Euphorbiaceae</taxon>
        <taxon>Acalyphoideae</taxon>
        <taxon>Acalypheae</taxon>
        <taxon>Ricinus</taxon>
    </lineage>
</organism>
<dbReference type="KEGG" id="rcu:8280322"/>
<evidence type="ECO:0000256" key="5">
    <source>
        <dbReference type="SAM" id="Coils"/>
    </source>
</evidence>
<accession>B9SMX0</accession>
<name>B9SMX0_RICCO</name>
<dbReference type="Pfam" id="PF22754">
    <property type="entry name" value="bHLH-TF_ACT-like_plant"/>
    <property type="match status" value="1"/>
</dbReference>
<dbReference type="Gene3D" id="4.10.280.10">
    <property type="entry name" value="Helix-loop-helix DNA-binding domain"/>
    <property type="match status" value="1"/>
</dbReference>
<dbReference type="GO" id="GO:0005634">
    <property type="term" value="C:nucleus"/>
    <property type="evidence" value="ECO:0000318"/>
    <property type="project" value="GO_Central"/>
</dbReference>
<dbReference type="GO" id="GO:0043565">
    <property type="term" value="F:sequence-specific DNA binding"/>
    <property type="evidence" value="ECO:0000318"/>
    <property type="project" value="GO_Central"/>
</dbReference>
<evidence type="ECO:0000313" key="8">
    <source>
        <dbReference type="Proteomes" id="UP000008311"/>
    </source>
</evidence>
<dbReference type="InterPro" id="IPR036638">
    <property type="entry name" value="HLH_DNA-bd_sf"/>
</dbReference>
<feature type="domain" description="BHLH" evidence="6">
    <location>
        <begin position="180"/>
        <end position="229"/>
    </location>
</feature>
<dbReference type="AlphaFoldDB" id="B9SMX0"/>
<dbReference type="GO" id="GO:0006355">
    <property type="term" value="P:regulation of DNA-templated transcription"/>
    <property type="evidence" value="ECO:0000318"/>
    <property type="project" value="GO_Central"/>
</dbReference>
<dbReference type="InterPro" id="IPR011598">
    <property type="entry name" value="bHLH_dom"/>
</dbReference>
<dbReference type="OrthoDB" id="752464at2759"/>
<evidence type="ECO:0000256" key="1">
    <source>
        <dbReference type="ARBA" id="ARBA00004123"/>
    </source>
</evidence>
<dbReference type="eggNOG" id="ENOG502QQHH">
    <property type="taxonomic scope" value="Eukaryota"/>
</dbReference>
<dbReference type="PANTHER" id="PTHR31945:SF133">
    <property type="entry name" value="BHLH DOMAIN-CONTAINING PROTEIN"/>
    <property type="match status" value="1"/>
</dbReference>
<dbReference type="InterPro" id="IPR054502">
    <property type="entry name" value="bHLH-TF_ACT-like_plant"/>
</dbReference>
<evidence type="ECO:0000256" key="3">
    <source>
        <dbReference type="ARBA" id="ARBA00023163"/>
    </source>
</evidence>
<dbReference type="FunCoup" id="B9SMX0">
    <property type="interactions" value="160"/>
</dbReference>
<keyword evidence="5" id="KW-0175">Coiled coil</keyword>
<sequence>MEINRQQGFLEEFLSLRRDNLETIPSFPSEIGEMFSNGWNFSCFDEFDGINSVASTLFAPNSFYQEFSSSPLEHQDFSHYYFNEVSCPFGDPPFTDDFSAPQFTDSSYNNLDTPPFPVQEGHTPMSLMENDQETGLLPNHVQISEMQAACKFEPSQSPEVPVFSIGACPERKIRSKKLEGQPSKNLMAERRRRKRLNDRLAMLRSIVPKISKMDRTSILGDTIDYVKELLERINSLQQELEMGSNQLNILKDTKASEFIVRNSPKFHVERRNEDTQIEICCASKPGLLLSTVTALEALGLEIQQCVISCFNDFSIQASCSEELEQRKMTNSEDIKQALFRSAGYGGRCL</sequence>
<evidence type="ECO:0000259" key="6">
    <source>
        <dbReference type="PROSITE" id="PS50888"/>
    </source>
</evidence>
<proteinExistence type="predicted"/>
<evidence type="ECO:0000256" key="2">
    <source>
        <dbReference type="ARBA" id="ARBA00023015"/>
    </source>
</evidence>
<dbReference type="PROSITE" id="PS50888">
    <property type="entry name" value="BHLH"/>
    <property type="match status" value="1"/>
</dbReference>
<keyword evidence="4" id="KW-0539">Nucleus</keyword>
<dbReference type="InParanoid" id="B9SMX0"/>
<dbReference type="CDD" id="cd04873">
    <property type="entry name" value="ACT_UUR-ACR-like"/>
    <property type="match status" value="1"/>
</dbReference>
<dbReference type="Proteomes" id="UP000008311">
    <property type="component" value="Unassembled WGS sequence"/>
</dbReference>
<dbReference type="PANTHER" id="PTHR31945">
    <property type="entry name" value="TRANSCRIPTION FACTOR SCREAM2-RELATED"/>
    <property type="match status" value="1"/>
</dbReference>
<dbReference type="GO" id="GO:0046983">
    <property type="term" value="F:protein dimerization activity"/>
    <property type="evidence" value="ECO:0007669"/>
    <property type="project" value="InterPro"/>
</dbReference>
<reference evidence="8" key="1">
    <citation type="journal article" date="2010" name="Nat. Biotechnol.">
        <title>Draft genome sequence of the oilseed species Ricinus communis.</title>
        <authorList>
            <person name="Chan A.P."/>
            <person name="Crabtree J."/>
            <person name="Zhao Q."/>
            <person name="Lorenzi H."/>
            <person name="Orvis J."/>
            <person name="Puiu D."/>
            <person name="Melake-Berhan A."/>
            <person name="Jones K.M."/>
            <person name="Redman J."/>
            <person name="Chen G."/>
            <person name="Cahoon E.B."/>
            <person name="Gedil M."/>
            <person name="Stanke M."/>
            <person name="Haas B.J."/>
            <person name="Wortman J.R."/>
            <person name="Fraser-Liggett C.M."/>
            <person name="Ravel J."/>
            <person name="Rabinowicz P.D."/>
        </authorList>
    </citation>
    <scope>NUCLEOTIDE SEQUENCE [LARGE SCALE GENOMIC DNA]</scope>
    <source>
        <strain evidence="8">cv. Hale</strain>
    </source>
</reference>
<keyword evidence="2" id="KW-0805">Transcription regulation</keyword>
<dbReference type="OMA" id="TCKMEPT"/>
<dbReference type="InterPro" id="IPR051358">
    <property type="entry name" value="TF_AMS/ICE1/BHLH6-like"/>
</dbReference>